<organism evidence="4 5">
    <name type="scientific">Colletotrichum abscissum</name>
    <dbReference type="NCBI Taxonomy" id="1671311"/>
    <lineage>
        <taxon>Eukaryota</taxon>
        <taxon>Fungi</taxon>
        <taxon>Dikarya</taxon>
        <taxon>Ascomycota</taxon>
        <taxon>Pezizomycotina</taxon>
        <taxon>Sordariomycetes</taxon>
        <taxon>Hypocreomycetidae</taxon>
        <taxon>Glomerellales</taxon>
        <taxon>Glomerellaceae</taxon>
        <taxon>Colletotrichum</taxon>
        <taxon>Colletotrichum acutatum species complex</taxon>
    </lineage>
</organism>
<dbReference type="PANTHER" id="PTHR48107">
    <property type="entry name" value="NADPH-DEPENDENT ALDEHYDE REDUCTASE-LIKE PROTEIN, CHLOROPLASTIC-RELATED"/>
    <property type="match status" value="1"/>
</dbReference>
<feature type="domain" description="Ketoreductase" evidence="3">
    <location>
        <begin position="16"/>
        <end position="195"/>
    </location>
</feature>
<dbReference type="Pfam" id="PF13561">
    <property type="entry name" value="adh_short_C2"/>
    <property type="match status" value="1"/>
</dbReference>
<keyword evidence="2" id="KW-0560">Oxidoreductase</keyword>
<comment type="similarity">
    <text evidence="1">Belongs to the short-chain dehydrogenases/reductases (SDR) family.</text>
</comment>
<dbReference type="SMART" id="SM00822">
    <property type="entry name" value="PKS_KR"/>
    <property type="match status" value="1"/>
</dbReference>
<evidence type="ECO:0000259" key="3">
    <source>
        <dbReference type="SMART" id="SM00822"/>
    </source>
</evidence>
<evidence type="ECO:0000313" key="4">
    <source>
        <dbReference type="EMBL" id="KAI3545138.1"/>
    </source>
</evidence>
<dbReference type="InterPro" id="IPR002347">
    <property type="entry name" value="SDR_fam"/>
</dbReference>
<dbReference type="InterPro" id="IPR036291">
    <property type="entry name" value="NAD(P)-bd_dom_sf"/>
</dbReference>
<proteinExistence type="inferred from homology"/>
<keyword evidence="5" id="KW-1185">Reference proteome</keyword>
<sequence>MGSISPPVSPYRLDGKVALVTGSGRGIGAAIALQLARSGAKVVINYAKSAESANKVVQEIKSLGSDAIAIQADVSKVSQTVRLFEEAAAHFGKLNIVCSNSGVVSFGHLDEVTEEEFDRVFNINTRGQFFVAQQAYKHVSEGGRIILMSSNTAVSFSVPRHAVYSASKAAINAAVRVLSKDCGKKKITINAIAPGGTVTNMFHETAKDYLPNAENLTKEEILNVRKLLFLFTKAVATSEETRTDPLINQIVANVSPLKRCGYPDDIAKVVGFLASEESEWVNGKVIEIDGGAA</sequence>
<evidence type="ECO:0000313" key="5">
    <source>
        <dbReference type="Proteomes" id="UP001056436"/>
    </source>
</evidence>
<dbReference type="Gene3D" id="3.40.50.720">
    <property type="entry name" value="NAD(P)-binding Rossmann-like Domain"/>
    <property type="match status" value="1"/>
</dbReference>
<dbReference type="PANTHER" id="PTHR48107:SF7">
    <property type="entry name" value="RE15974P"/>
    <property type="match status" value="1"/>
</dbReference>
<comment type="caution">
    <text evidence="4">The sequence shown here is derived from an EMBL/GenBank/DDBJ whole genome shotgun (WGS) entry which is preliminary data.</text>
</comment>
<evidence type="ECO:0000256" key="1">
    <source>
        <dbReference type="ARBA" id="ARBA00006484"/>
    </source>
</evidence>
<gene>
    <name evidence="4" type="ORF">CABS02_09481</name>
</gene>
<dbReference type="OrthoDB" id="47007at2759"/>
<dbReference type="SUPFAM" id="SSF51735">
    <property type="entry name" value="NAD(P)-binding Rossmann-fold domains"/>
    <property type="match status" value="1"/>
</dbReference>
<dbReference type="GO" id="GO:0016614">
    <property type="term" value="F:oxidoreductase activity, acting on CH-OH group of donors"/>
    <property type="evidence" value="ECO:0007669"/>
    <property type="project" value="UniProtKB-ARBA"/>
</dbReference>
<evidence type="ECO:0000256" key="2">
    <source>
        <dbReference type="ARBA" id="ARBA00023002"/>
    </source>
</evidence>
<dbReference type="AlphaFoldDB" id="A0A9P9XAP7"/>
<dbReference type="Proteomes" id="UP001056436">
    <property type="component" value="Unassembled WGS sequence"/>
</dbReference>
<dbReference type="CDD" id="cd05362">
    <property type="entry name" value="THN_reductase-like_SDR_c"/>
    <property type="match status" value="1"/>
</dbReference>
<dbReference type="EMBL" id="SDAQ01000063">
    <property type="protein sequence ID" value="KAI3545138.1"/>
    <property type="molecule type" value="Genomic_DNA"/>
</dbReference>
<dbReference type="PRINTS" id="PR00081">
    <property type="entry name" value="GDHRDH"/>
</dbReference>
<dbReference type="InterPro" id="IPR057326">
    <property type="entry name" value="KR_dom"/>
</dbReference>
<dbReference type="Pfam" id="PF00106">
    <property type="entry name" value="adh_short"/>
    <property type="match status" value="1"/>
</dbReference>
<accession>A0A9P9XAP7</accession>
<reference evidence="4" key="1">
    <citation type="submission" date="2019-01" db="EMBL/GenBank/DDBJ databases">
        <title>Colletotrichum abscissum LGMF1257.</title>
        <authorList>
            <person name="Baroncelli R."/>
        </authorList>
    </citation>
    <scope>NUCLEOTIDE SEQUENCE</scope>
    <source>
        <strain evidence="4">Ca142</strain>
    </source>
</reference>
<name>A0A9P9XAP7_9PEZI</name>
<protein>
    <submittedName>
        <fullName evidence="4">Tetrahydroxynaphthalene reductase-1</fullName>
    </submittedName>
</protein>